<evidence type="ECO:0000313" key="1">
    <source>
        <dbReference type="EMBL" id="JAE08546.1"/>
    </source>
</evidence>
<protein>
    <submittedName>
        <fullName evidence="1">Uncharacterized protein</fullName>
    </submittedName>
</protein>
<sequence>MEGDLLSPAPTLLLGSGWIGAGRRRGEERCLFSWERSEELSG</sequence>
<organism evidence="1">
    <name type="scientific">Arundo donax</name>
    <name type="common">Giant reed</name>
    <name type="synonym">Donax arundinaceus</name>
    <dbReference type="NCBI Taxonomy" id="35708"/>
    <lineage>
        <taxon>Eukaryota</taxon>
        <taxon>Viridiplantae</taxon>
        <taxon>Streptophyta</taxon>
        <taxon>Embryophyta</taxon>
        <taxon>Tracheophyta</taxon>
        <taxon>Spermatophyta</taxon>
        <taxon>Magnoliopsida</taxon>
        <taxon>Liliopsida</taxon>
        <taxon>Poales</taxon>
        <taxon>Poaceae</taxon>
        <taxon>PACMAD clade</taxon>
        <taxon>Arundinoideae</taxon>
        <taxon>Arundineae</taxon>
        <taxon>Arundo</taxon>
    </lineage>
</organism>
<accession>A0A0A9FEJ5</accession>
<name>A0A0A9FEJ5_ARUDO</name>
<reference evidence="1" key="2">
    <citation type="journal article" date="2015" name="Data Brief">
        <title>Shoot transcriptome of the giant reed, Arundo donax.</title>
        <authorList>
            <person name="Barrero R.A."/>
            <person name="Guerrero F.D."/>
            <person name="Moolhuijzen P."/>
            <person name="Goolsby J.A."/>
            <person name="Tidwell J."/>
            <person name="Bellgard S.E."/>
            <person name="Bellgard M.I."/>
        </authorList>
    </citation>
    <scope>NUCLEOTIDE SEQUENCE</scope>
    <source>
        <tissue evidence="1">Shoot tissue taken approximately 20 cm above the soil surface</tissue>
    </source>
</reference>
<reference evidence="1" key="1">
    <citation type="submission" date="2014-09" db="EMBL/GenBank/DDBJ databases">
        <authorList>
            <person name="Magalhaes I.L.F."/>
            <person name="Oliveira U."/>
            <person name="Santos F.R."/>
            <person name="Vidigal T.H.D.A."/>
            <person name="Brescovit A.D."/>
            <person name="Santos A.J."/>
        </authorList>
    </citation>
    <scope>NUCLEOTIDE SEQUENCE</scope>
    <source>
        <tissue evidence="1">Shoot tissue taken approximately 20 cm above the soil surface</tissue>
    </source>
</reference>
<dbReference type="EMBL" id="GBRH01189350">
    <property type="protein sequence ID" value="JAE08546.1"/>
    <property type="molecule type" value="Transcribed_RNA"/>
</dbReference>
<dbReference type="AlphaFoldDB" id="A0A0A9FEJ5"/>
<proteinExistence type="predicted"/>